<gene>
    <name evidence="1" type="ORF">M9H77_36956</name>
</gene>
<organism evidence="1 2">
    <name type="scientific">Catharanthus roseus</name>
    <name type="common">Madagascar periwinkle</name>
    <name type="synonym">Vinca rosea</name>
    <dbReference type="NCBI Taxonomy" id="4058"/>
    <lineage>
        <taxon>Eukaryota</taxon>
        <taxon>Viridiplantae</taxon>
        <taxon>Streptophyta</taxon>
        <taxon>Embryophyta</taxon>
        <taxon>Tracheophyta</taxon>
        <taxon>Spermatophyta</taxon>
        <taxon>Magnoliopsida</taxon>
        <taxon>eudicotyledons</taxon>
        <taxon>Gunneridae</taxon>
        <taxon>Pentapetalae</taxon>
        <taxon>asterids</taxon>
        <taxon>lamiids</taxon>
        <taxon>Gentianales</taxon>
        <taxon>Apocynaceae</taxon>
        <taxon>Rauvolfioideae</taxon>
        <taxon>Vinceae</taxon>
        <taxon>Catharanthinae</taxon>
        <taxon>Catharanthus</taxon>
    </lineage>
</organism>
<reference evidence="2" key="1">
    <citation type="journal article" date="2023" name="Nat. Plants">
        <title>Single-cell RNA sequencing provides a high-resolution roadmap for understanding the multicellular compartmentation of specialized metabolism.</title>
        <authorList>
            <person name="Sun S."/>
            <person name="Shen X."/>
            <person name="Li Y."/>
            <person name="Li Y."/>
            <person name="Wang S."/>
            <person name="Li R."/>
            <person name="Zhang H."/>
            <person name="Shen G."/>
            <person name="Guo B."/>
            <person name="Wei J."/>
            <person name="Xu J."/>
            <person name="St-Pierre B."/>
            <person name="Chen S."/>
            <person name="Sun C."/>
        </authorList>
    </citation>
    <scope>NUCLEOTIDE SEQUENCE [LARGE SCALE GENOMIC DNA]</scope>
</reference>
<keyword evidence="2" id="KW-1185">Reference proteome</keyword>
<comment type="caution">
    <text evidence="1">The sequence shown here is derived from an EMBL/GenBank/DDBJ whole genome shotgun (WGS) entry which is preliminary data.</text>
</comment>
<dbReference type="EMBL" id="CM044708">
    <property type="protein sequence ID" value="KAI5650951.1"/>
    <property type="molecule type" value="Genomic_DNA"/>
</dbReference>
<dbReference type="Proteomes" id="UP001060085">
    <property type="component" value="Linkage Group LG08"/>
</dbReference>
<proteinExistence type="predicted"/>
<sequence>MASNFFTIFALAAIFFFSSSSASAAAAAACEDDDGVSLIGGGGYMPRSDVDLVEFPLNLEFLEAEFFLFGALGFGLDRMAPELASGGPSPIGPKRAKLSPLVRDIVAQFALQEVGHVRAIKETVPGFPRPLMNLSVESFATVINNAFEHPLVPPFDPYANDVNYLIASYVIPYVGLTGYVGANPKLQSPTAKRLVAGLLGVESGQDAILRVLLYERASTMVKPYGITVAEFTNRISKLRNRLGNGGLKDEGLIVRPAEGAEGRTRGNVLAGDQYSLSFDRTPEEILRIVYGSGKENLPGGFYPNGGDGRIARSYLMQASTPTD</sequence>
<evidence type="ECO:0000313" key="1">
    <source>
        <dbReference type="EMBL" id="KAI5650951.1"/>
    </source>
</evidence>
<protein>
    <submittedName>
        <fullName evidence="1">Uncharacterized protein</fullName>
    </submittedName>
</protein>
<accession>A0ACB9ZVV6</accession>
<name>A0ACB9ZVV6_CATRO</name>
<evidence type="ECO:0000313" key="2">
    <source>
        <dbReference type="Proteomes" id="UP001060085"/>
    </source>
</evidence>